<dbReference type="AlphaFoldDB" id="A0A8B8BX70"/>
<feature type="transmembrane region" description="Helical" evidence="6">
    <location>
        <begin position="221"/>
        <end position="247"/>
    </location>
</feature>
<dbReference type="InterPro" id="IPR000276">
    <property type="entry name" value="GPCR_Rhodpsn"/>
</dbReference>
<gene>
    <name evidence="9" type="primary">LOC111113973</name>
</gene>
<evidence type="ECO:0000256" key="5">
    <source>
        <dbReference type="ARBA" id="ARBA00023136"/>
    </source>
</evidence>
<evidence type="ECO:0000256" key="2">
    <source>
        <dbReference type="ARBA" id="ARBA00022475"/>
    </source>
</evidence>
<evidence type="ECO:0000256" key="6">
    <source>
        <dbReference type="SAM" id="Phobius"/>
    </source>
</evidence>
<keyword evidence="2" id="KW-1003">Cell membrane</keyword>
<dbReference type="SUPFAM" id="SSF81321">
    <property type="entry name" value="Family A G protein-coupled receptor-like"/>
    <property type="match status" value="1"/>
</dbReference>
<name>A0A8B8BX70_CRAVI</name>
<feature type="transmembrane region" description="Helical" evidence="6">
    <location>
        <begin position="132"/>
        <end position="153"/>
    </location>
</feature>
<dbReference type="RefSeq" id="XP_022307973.1">
    <property type="nucleotide sequence ID" value="XM_022452265.1"/>
</dbReference>
<feature type="transmembrane region" description="Helical" evidence="6">
    <location>
        <begin position="30"/>
        <end position="50"/>
    </location>
</feature>
<keyword evidence="8" id="KW-1185">Reference proteome</keyword>
<dbReference type="Pfam" id="PF00001">
    <property type="entry name" value="7tm_1"/>
    <property type="match status" value="1"/>
</dbReference>
<dbReference type="GO" id="GO:0004930">
    <property type="term" value="F:G protein-coupled receptor activity"/>
    <property type="evidence" value="ECO:0007669"/>
    <property type="project" value="InterPro"/>
</dbReference>
<evidence type="ECO:0000256" key="3">
    <source>
        <dbReference type="ARBA" id="ARBA00022692"/>
    </source>
</evidence>
<evidence type="ECO:0000256" key="4">
    <source>
        <dbReference type="ARBA" id="ARBA00022989"/>
    </source>
</evidence>
<dbReference type="GeneID" id="111113973"/>
<feature type="transmembrane region" description="Helical" evidence="6">
    <location>
        <begin position="259"/>
        <end position="278"/>
    </location>
</feature>
<dbReference type="PRINTS" id="PR00237">
    <property type="entry name" value="GPCRRHODOPSN"/>
</dbReference>
<dbReference type="OrthoDB" id="6106438at2759"/>
<dbReference type="Gene3D" id="1.20.1070.10">
    <property type="entry name" value="Rhodopsin 7-helix transmembrane proteins"/>
    <property type="match status" value="1"/>
</dbReference>
<evidence type="ECO:0000259" key="7">
    <source>
        <dbReference type="PROSITE" id="PS50262"/>
    </source>
</evidence>
<dbReference type="PANTHER" id="PTHR22750">
    <property type="entry name" value="G-PROTEIN COUPLED RECEPTOR"/>
    <property type="match status" value="1"/>
</dbReference>
<keyword evidence="3 6" id="KW-0812">Transmembrane</keyword>
<evidence type="ECO:0000313" key="9">
    <source>
        <dbReference type="RefSeq" id="XP_022307973.1"/>
    </source>
</evidence>
<dbReference type="PROSITE" id="PS50262">
    <property type="entry name" value="G_PROTEIN_RECEP_F1_2"/>
    <property type="match status" value="1"/>
</dbReference>
<dbReference type="KEGG" id="cvn:111113973"/>
<sequence length="329" mass="38128">MAGDYEVGNSSKREVELDIPPATEVFHEHILIPTGLLITIVNLFSFVALYRCFRLCFQIRILAINLCLSDLFTGTSLVVPPQFYYYNNCVYKKYLTSTFMVVSSVTVTKMNLDRCLAIHYGIRYYIYINKKVLISLCASFWVLSIPLVYLLYFNMETSLGISCRPILYVAKNSVTITVSAILLANIVSNLCMFVFLVRTLRVSAGRSPYTKDKRYAKQARVIRKLVVITGCFTVCSLPYIITIFPILDNDDPQFWTVHKVTVLILTSNSFINPLLYVWRLREARYQAKRLLCCWNHSYIRRLERRNKEDTATYSIYVQHAAQRFQQPNL</sequence>
<feature type="domain" description="G-protein coupled receptors family 1 profile" evidence="7">
    <location>
        <begin position="41"/>
        <end position="276"/>
    </location>
</feature>
<evidence type="ECO:0000313" key="8">
    <source>
        <dbReference type="Proteomes" id="UP000694844"/>
    </source>
</evidence>
<feature type="transmembrane region" description="Helical" evidence="6">
    <location>
        <begin position="62"/>
        <end position="82"/>
    </location>
</feature>
<dbReference type="InterPro" id="IPR017452">
    <property type="entry name" value="GPCR_Rhodpsn_7TM"/>
</dbReference>
<protein>
    <submittedName>
        <fullName evidence="9">Lysophosphatidic acid receptor 1-B-like</fullName>
    </submittedName>
</protein>
<accession>A0A8B8BX70</accession>
<feature type="transmembrane region" description="Helical" evidence="6">
    <location>
        <begin position="94"/>
        <end position="112"/>
    </location>
</feature>
<keyword evidence="5 6" id="KW-0472">Membrane</keyword>
<keyword evidence="4 6" id="KW-1133">Transmembrane helix</keyword>
<dbReference type="GO" id="GO:0005886">
    <property type="term" value="C:plasma membrane"/>
    <property type="evidence" value="ECO:0007669"/>
    <property type="project" value="UniProtKB-SubCell"/>
</dbReference>
<organism evidence="8 9">
    <name type="scientific">Crassostrea virginica</name>
    <name type="common">Eastern oyster</name>
    <dbReference type="NCBI Taxonomy" id="6565"/>
    <lineage>
        <taxon>Eukaryota</taxon>
        <taxon>Metazoa</taxon>
        <taxon>Spiralia</taxon>
        <taxon>Lophotrochozoa</taxon>
        <taxon>Mollusca</taxon>
        <taxon>Bivalvia</taxon>
        <taxon>Autobranchia</taxon>
        <taxon>Pteriomorphia</taxon>
        <taxon>Ostreida</taxon>
        <taxon>Ostreoidea</taxon>
        <taxon>Ostreidae</taxon>
        <taxon>Crassostrea</taxon>
    </lineage>
</organism>
<dbReference type="CDD" id="cd00637">
    <property type="entry name" value="7tm_classA_rhodopsin-like"/>
    <property type="match status" value="1"/>
</dbReference>
<evidence type="ECO:0000256" key="1">
    <source>
        <dbReference type="ARBA" id="ARBA00004651"/>
    </source>
</evidence>
<reference evidence="9" key="1">
    <citation type="submission" date="2025-08" db="UniProtKB">
        <authorList>
            <consortium name="RefSeq"/>
        </authorList>
    </citation>
    <scope>IDENTIFICATION</scope>
    <source>
        <tissue evidence="9">Whole sample</tissue>
    </source>
</reference>
<feature type="transmembrane region" description="Helical" evidence="6">
    <location>
        <begin position="173"/>
        <end position="200"/>
    </location>
</feature>
<comment type="subcellular location">
    <subcellularLocation>
        <location evidence="1">Cell membrane</location>
        <topology evidence="1">Multi-pass membrane protein</topology>
    </subcellularLocation>
</comment>
<dbReference type="Proteomes" id="UP000694844">
    <property type="component" value="Chromosome 9"/>
</dbReference>
<proteinExistence type="predicted"/>